<name>A0A5E4YLY9_9BURK</name>
<organism evidence="1 2">
    <name type="scientific">Pandoraea terrigena</name>
    <dbReference type="NCBI Taxonomy" id="2508292"/>
    <lineage>
        <taxon>Bacteria</taxon>
        <taxon>Pseudomonadati</taxon>
        <taxon>Pseudomonadota</taxon>
        <taxon>Betaproteobacteria</taxon>
        <taxon>Burkholderiales</taxon>
        <taxon>Burkholderiaceae</taxon>
        <taxon>Pandoraea</taxon>
    </lineage>
</organism>
<dbReference type="Proteomes" id="UP000334380">
    <property type="component" value="Unassembled WGS sequence"/>
</dbReference>
<dbReference type="RefSeq" id="WP_174978687.1">
    <property type="nucleotide sequence ID" value="NZ_CABPRU010000016.1"/>
</dbReference>
<dbReference type="SUPFAM" id="SSF54001">
    <property type="entry name" value="Cysteine proteinases"/>
    <property type="match status" value="1"/>
</dbReference>
<gene>
    <name evidence="1" type="ORF">PTE31013_04626</name>
</gene>
<proteinExistence type="predicted"/>
<evidence type="ECO:0000313" key="2">
    <source>
        <dbReference type="Proteomes" id="UP000334380"/>
    </source>
</evidence>
<evidence type="ECO:0000313" key="1">
    <source>
        <dbReference type="EMBL" id="VVE49338.1"/>
    </source>
</evidence>
<reference evidence="1 2" key="1">
    <citation type="submission" date="2019-08" db="EMBL/GenBank/DDBJ databases">
        <authorList>
            <person name="Peeters C."/>
        </authorList>
    </citation>
    <scope>NUCLEOTIDE SEQUENCE [LARGE SCALE GENOMIC DNA]</scope>
    <source>
        <strain evidence="1 2">LMG 31013</strain>
    </source>
</reference>
<keyword evidence="2" id="KW-1185">Reference proteome</keyword>
<dbReference type="InterPro" id="IPR038765">
    <property type="entry name" value="Papain-like_cys_pep_sf"/>
</dbReference>
<protein>
    <submittedName>
        <fullName evidence="1">Uncharacterized protein</fullName>
    </submittedName>
</protein>
<dbReference type="AlphaFoldDB" id="A0A5E4YLY9"/>
<dbReference type="EMBL" id="CABPRU010000016">
    <property type="protein sequence ID" value="VVE49338.1"/>
    <property type="molecule type" value="Genomic_DNA"/>
</dbReference>
<sequence>MFRPYVVNGFDCGDLARLVLKEVFSRDVAIPSARGGGPFSDSALVERCCEEIGMRTDSPTDGDAVVMIARGRLAHVGVYYEQNGVPWVLHNSRESMQVVRHRVRDLAGSGFKLDGFYKWK</sequence>
<accession>A0A5E4YLY9</accession>